<dbReference type="AlphaFoldDB" id="A0A3L8PWS6"/>
<feature type="transmembrane region" description="Helical" evidence="11">
    <location>
        <begin position="392"/>
        <end position="411"/>
    </location>
</feature>
<feature type="transmembrane region" description="Helical" evidence="11">
    <location>
        <begin position="98"/>
        <end position="122"/>
    </location>
</feature>
<dbReference type="PROSITE" id="PS50106">
    <property type="entry name" value="PDZ"/>
    <property type="match status" value="1"/>
</dbReference>
<name>A0A3L8PWS6_9GAMM</name>
<reference evidence="13 14" key="1">
    <citation type="submission" date="2018-09" db="EMBL/GenBank/DDBJ databases">
        <title>Phylogeny of the Shewanellaceae, and recommendation for two new genera, Pseudoshewanella and Parashewanella.</title>
        <authorList>
            <person name="Wang G."/>
        </authorList>
    </citation>
    <scope>NUCLEOTIDE SEQUENCE [LARGE SCALE GENOMIC DNA]</scope>
    <source>
        <strain evidence="13 14">C51</strain>
    </source>
</reference>
<evidence type="ECO:0000256" key="9">
    <source>
        <dbReference type="ARBA" id="ARBA00023049"/>
    </source>
</evidence>
<keyword evidence="14" id="KW-1185">Reference proteome</keyword>
<dbReference type="InterPro" id="IPR008915">
    <property type="entry name" value="Peptidase_M50"/>
</dbReference>
<dbReference type="PANTHER" id="PTHR42837:SF2">
    <property type="entry name" value="MEMBRANE METALLOPROTEASE ARASP2, CHLOROPLASTIC-RELATED"/>
    <property type="match status" value="1"/>
</dbReference>
<dbReference type="InterPro" id="IPR036034">
    <property type="entry name" value="PDZ_sf"/>
</dbReference>
<gene>
    <name evidence="13" type="primary">rseP</name>
    <name evidence="13" type="ORF">D5018_10135</name>
</gene>
<evidence type="ECO:0000313" key="14">
    <source>
        <dbReference type="Proteomes" id="UP000281474"/>
    </source>
</evidence>
<keyword evidence="8 11" id="KW-1133">Transmembrane helix</keyword>
<organism evidence="13 14">
    <name type="scientific">Parashewanella curva</name>
    <dbReference type="NCBI Taxonomy" id="2338552"/>
    <lineage>
        <taxon>Bacteria</taxon>
        <taxon>Pseudomonadati</taxon>
        <taxon>Pseudomonadota</taxon>
        <taxon>Gammaproteobacteria</taxon>
        <taxon>Alteromonadales</taxon>
        <taxon>Shewanellaceae</taxon>
        <taxon>Parashewanella</taxon>
    </lineage>
</organism>
<dbReference type="SUPFAM" id="SSF50156">
    <property type="entry name" value="PDZ domain-like"/>
    <property type="match status" value="2"/>
</dbReference>
<dbReference type="GO" id="GO:0046872">
    <property type="term" value="F:metal ion binding"/>
    <property type="evidence" value="ECO:0007669"/>
    <property type="project" value="UniProtKB-KW"/>
</dbReference>
<keyword evidence="10 11" id="KW-0472">Membrane</keyword>
<sequence>MMEIIRNLGFFILAIGILVTVHEYGHFWVARRCGVKVERFSIGFGKALWSKYGKDGTEYVIAMIPLGGYVKMLDERVETVPEHLLDQAFNRKNVWQRIAVVAAGPIANFLFAVFALWIMFLIGVPSIKPIFESTIPNSPASIIQPKEPTQILAVNGHKVRDWEEVNLELVGAIGSKTLPITVSPLSSQSQSNADEQAVMKQGRTYQLNTENWKFDPDKESPITSLGLHIYRPKFEPIIAQVTPNSAAEKAGIQKGDKVLGVDGKPYKSWEEFVNLVQSSANKSLKVLIERNGHFIERILVPMAVTNNQGKEIGQIGVAPELPKWPENMRIQLEYGIVGSLTNAVDKTWQLTSVSLKTIAKLFTGDVSVKSLSGPISIAQGAGRSAEYGLVRFLSFLALISVSLGIINLLPIPVLDGGHLLYYIIEAVTGKPVPEKVQDIGFRIGAALLLMLMSVALFNDFSRLS</sequence>
<evidence type="ECO:0000256" key="3">
    <source>
        <dbReference type="ARBA" id="ARBA00007931"/>
    </source>
</evidence>
<evidence type="ECO:0000256" key="11">
    <source>
        <dbReference type="RuleBase" id="RU362031"/>
    </source>
</evidence>
<keyword evidence="4 13" id="KW-0645">Protease</keyword>
<dbReference type="NCBIfam" id="TIGR00054">
    <property type="entry name" value="RIP metalloprotease RseP"/>
    <property type="match status" value="1"/>
</dbReference>
<comment type="similarity">
    <text evidence="3 11">Belongs to the peptidase M50B family.</text>
</comment>
<dbReference type="GO" id="GO:0016020">
    <property type="term" value="C:membrane"/>
    <property type="evidence" value="ECO:0007669"/>
    <property type="project" value="UniProtKB-SubCell"/>
</dbReference>
<dbReference type="OrthoDB" id="9782003at2"/>
<dbReference type="PANTHER" id="PTHR42837">
    <property type="entry name" value="REGULATOR OF SIGMA-E PROTEASE RSEP"/>
    <property type="match status" value="1"/>
</dbReference>
<dbReference type="InterPro" id="IPR001478">
    <property type="entry name" value="PDZ"/>
</dbReference>
<dbReference type="CDD" id="cd23081">
    <property type="entry name" value="cpPDZ_EcRseP-like"/>
    <property type="match status" value="1"/>
</dbReference>
<evidence type="ECO:0000256" key="1">
    <source>
        <dbReference type="ARBA" id="ARBA00001947"/>
    </source>
</evidence>
<evidence type="ECO:0000256" key="2">
    <source>
        <dbReference type="ARBA" id="ARBA00004141"/>
    </source>
</evidence>
<keyword evidence="11" id="KW-0479">Metal-binding</keyword>
<evidence type="ECO:0000256" key="7">
    <source>
        <dbReference type="ARBA" id="ARBA00022833"/>
    </source>
</evidence>
<dbReference type="EC" id="3.4.24.-" evidence="11"/>
<dbReference type="GO" id="GO:0004222">
    <property type="term" value="F:metalloendopeptidase activity"/>
    <property type="evidence" value="ECO:0007669"/>
    <property type="project" value="InterPro"/>
</dbReference>
<feature type="domain" description="PDZ" evidence="12">
    <location>
        <begin position="211"/>
        <end position="291"/>
    </location>
</feature>
<dbReference type="CDD" id="cd06163">
    <property type="entry name" value="S2P-M50_PDZ_RseP-like"/>
    <property type="match status" value="2"/>
</dbReference>
<dbReference type="InterPro" id="IPR004387">
    <property type="entry name" value="Pept_M50_Zn"/>
</dbReference>
<dbReference type="InterPro" id="IPR041489">
    <property type="entry name" value="PDZ_6"/>
</dbReference>
<keyword evidence="7 11" id="KW-0862">Zinc</keyword>
<dbReference type="SMART" id="SM00228">
    <property type="entry name" value="PDZ"/>
    <property type="match status" value="1"/>
</dbReference>
<feature type="transmembrane region" description="Helical" evidence="11">
    <location>
        <begin position="7"/>
        <end position="29"/>
    </location>
</feature>
<evidence type="ECO:0000313" key="13">
    <source>
        <dbReference type="EMBL" id="RLV59824.1"/>
    </source>
</evidence>
<keyword evidence="5 11" id="KW-0812">Transmembrane</keyword>
<dbReference type="Pfam" id="PF17820">
    <property type="entry name" value="PDZ_6"/>
    <property type="match status" value="1"/>
</dbReference>
<proteinExistence type="inferred from homology"/>
<dbReference type="Gene3D" id="2.30.42.10">
    <property type="match status" value="2"/>
</dbReference>
<comment type="caution">
    <text evidence="13">The sequence shown here is derived from an EMBL/GenBank/DDBJ whole genome shotgun (WGS) entry which is preliminary data.</text>
</comment>
<evidence type="ECO:0000256" key="5">
    <source>
        <dbReference type="ARBA" id="ARBA00022692"/>
    </source>
</evidence>
<dbReference type="RefSeq" id="WP_121838887.1">
    <property type="nucleotide sequence ID" value="NZ_ML014775.1"/>
</dbReference>
<protein>
    <recommendedName>
        <fullName evidence="11">Zinc metalloprotease</fullName>
        <ecNumber evidence="11">3.4.24.-</ecNumber>
    </recommendedName>
</protein>
<dbReference type="EMBL" id="QZEI01000026">
    <property type="protein sequence ID" value="RLV59824.1"/>
    <property type="molecule type" value="Genomic_DNA"/>
</dbReference>
<evidence type="ECO:0000256" key="6">
    <source>
        <dbReference type="ARBA" id="ARBA00022801"/>
    </source>
</evidence>
<dbReference type="NCBIfam" id="NF008046">
    <property type="entry name" value="PRK10779.1"/>
    <property type="match status" value="1"/>
</dbReference>
<evidence type="ECO:0000256" key="4">
    <source>
        <dbReference type="ARBA" id="ARBA00022670"/>
    </source>
</evidence>
<feature type="transmembrane region" description="Helical" evidence="11">
    <location>
        <begin position="439"/>
        <end position="457"/>
    </location>
</feature>
<dbReference type="GO" id="GO:0006508">
    <property type="term" value="P:proteolysis"/>
    <property type="evidence" value="ECO:0007669"/>
    <property type="project" value="UniProtKB-KW"/>
</dbReference>
<comment type="cofactor">
    <cofactor evidence="1 11">
        <name>Zn(2+)</name>
        <dbReference type="ChEBI" id="CHEBI:29105"/>
    </cofactor>
</comment>
<dbReference type="Proteomes" id="UP000281474">
    <property type="component" value="Unassembled WGS sequence"/>
</dbReference>
<evidence type="ECO:0000259" key="12">
    <source>
        <dbReference type="PROSITE" id="PS50106"/>
    </source>
</evidence>
<comment type="subcellular location">
    <subcellularLocation>
        <location evidence="2">Membrane</location>
        <topology evidence="2">Multi-pass membrane protein</topology>
    </subcellularLocation>
</comment>
<dbReference type="Pfam" id="PF02163">
    <property type="entry name" value="Peptidase_M50"/>
    <property type="match status" value="1"/>
</dbReference>
<evidence type="ECO:0000256" key="8">
    <source>
        <dbReference type="ARBA" id="ARBA00022989"/>
    </source>
</evidence>
<accession>A0A3L8PWS6</accession>
<evidence type="ECO:0000256" key="10">
    <source>
        <dbReference type="ARBA" id="ARBA00023136"/>
    </source>
</evidence>
<keyword evidence="9 11" id="KW-0482">Metalloprotease</keyword>
<keyword evidence="6 11" id="KW-0378">Hydrolase</keyword>